<evidence type="ECO:0000313" key="3">
    <source>
        <dbReference type="Proteomes" id="UP000799118"/>
    </source>
</evidence>
<protein>
    <submittedName>
        <fullName evidence="2">Uncharacterized protein</fullName>
    </submittedName>
</protein>
<sequence length="139" mass="15334">MFHRSDALETKLDKLLESNKDLNKSLQGVTNSIEGMATSIVDALKLRTSGEQPKPNSEGQSSGKQPKPNSEGQSSDNTPPRQPTTRPNHPAMYGPNQSHRHRIARHLTGIPRMLKEVYVLLCHDLAVITCSLGRDTRLG</sequence>
<feature type="compositionally biased region" description="Low complexity" evidence="1">
    <location>
        <begin position="77"/>
        <end position="90"/>
    </location>
</feature>
<dbReference type="AlphaFoldDB" id="A0A6A4GUC1"/>
<keyword evidence="3" id="KW-1185">Reference proteome</keyword>
<feature type="region of interest" description="Disordered" evidence="1">
    <location>
        <begin position="44"/>
        <end position="102"/>
    </location>
</feature>
<accession>A0A6A4GUC1</accession>
<proteinExistence type="predicted"/>
<name>A0A6A4GUC1_9AGAR</name>
<organism evidence="2 3">
    <name type="scientific">Gymnopus androsaceus JB14</name>
    <dbReference type="NCBI Taxonomy" id="1447944"/>
    <lineage>
        <taxon>Eukaryota</taxon>
        <taxon>Fungi</taxon>
        <taxon>Dikarya</taxon>
        <taxon>Basidiomycota</taxon>
        <taxon>Agaricomycotina</taxon>
        <taxon>Agaricomycetes</taxon>
        <taxon>Agaricomycetidae</taxon>
        <taxon>Agaricales</taxon>
        <taxon>Marasmiineae</taxon>
        <taxon>Omphalotaceae</taxon>
        <taxon>Gymnopus</taxon>
    </lineage>
</organism>
<feature type="compositionally biased region" description="Polar residues" evidence="1">
    <location>
        <begin position="49"/>
        <end position="76"/>
    </location>
</feature>
<dbReference type="Proteomes" id="UP000799118">
    <property type="component" value="Unassembled WGS sequence"/>
</dbReference>
<evidence type="ECO:0000313" key="2">
    <source>
        <dbReference type="EMBL" id="KAE9389003.1"/>
    </source>
</evidence>
<evidence type="ECO:0000256" key="1">
    <source>
        <dbReference type="SAM" id="MobiDB-lite"/>
    </source>
</evidence>
<gene>
    <name evidence="2" type="ORF">BT96DRAFT_1003681</name>
</gene>
<reference evidence="2" key="1">
    <citation type="journal article" date="2019" name="Environ. Microbiol.">
        <title>Fungal ecological strategies reflected in gene transcription - a case study of two litter decomposers.</title>
        <authorList>
            <person name="Barbi F."/>
            <person name="Kohler A."/>
            <person name="Barry K."/>
            <person name="Baskaran P."/>
            <person name="Daum C."/>
            <person name="Fauchery L."/>
            <person name="Ihrmark K."/>
            <person name="Kuo A."/>
            <person name="LaButti K."/>
            <person name="Lipzen A."/>
            <person name="Morin E."/>
            <person name="Grigoriev I.V."/>
            <person name="Henrissat B."/>
            <person name="Lindahl B."/>
            <person name="Martin F."/>
        </authorList>
    </citation>
    <scope>NUCLEOTIDE SEQUENCE</scope>
    <source>
        <strain evidence="2">JB14</strain>
    </source>
</reference>
<dbReference type="EMBL" id="ML769716">
    <property type="protein sequence ID" value="KAE9389003.1"/>
    <property type="molecule type" value="Genomic_DNA"/>
</dbReference>